<name>A0A2P5AIZ3_PARAD</name>
<dbReference type="Proteomes" id="UP000237105">
    <property type="component" value="Unassembled WGS sequence"/>
</dbReference>
<comment type="caution">
    <text evidence="1">The sequence shown here is derived from an EMBL/GenBank/DDBJ whole genome shotgun (WGS) entry which is preliminary data.</text>
</comment>
<accession>A0A2P5AIZ3</accession>
<dbReference type="OrthoDB" id="10297257at2759"/>
<organism evidence="1 2">
    <name type="scientific">Parasponia andersonii</name>
    <name type="common">Sponia andersonii</name>
    <dbReference type="NCBI Taxonomy" id="3476"/>
    <lineage>
        <taxon>Eukaryota</taxon>
        <taxon>Viridiplantae</taxon>
        <taxon>Streptophyta</taxon>
        <taxon>Embryophyta</taxon>
        <taxon>Tracheophyta</taxon>
        <taxon>Spermatophyta</taxon>
        <taxon>Magnoliopsida</taxon>
        <taxon>eudicotyledons</taxon>
        <taxon>Gunneridae</taxon>
        <taxon>Pentapetalae</taxon>
        <taxon>rosids</taxon>
        <taxon>fabids</taxon>
        <taxon>Rosales</taxon>
        <taxon>Cannabaceae</taxon>
        <taxon>Parasponia</taxon>
    </lineage>
</organism>
<evidence type="ECO:0000313" key="2">
    <source>
        <dbReference type="Proteomes" id="UP000237105"/>
    </source>
</evidence>
<sequence length="87" mass="9963">MRTINFDILNISIFLDPATFPENKCNTWPRVALSSPKVFHCQIKEANTESNLRDAHMCHEDNKADLVAYVQGPYTTKLKQDLQGKLK</sequence>
<reference evidence="2" key="1">
    <citation type="submission" date="2016-06" db="EMBL/GenBank/DDBJ databases">
        <title>Parallel loss of symbiosis genes in relatives of nitrogen-fixing non-legume Parasponia.</title>
        <authorList>
            <person name="Van Velzen R."/>
            <person name="Holmer R."/>
            <person name="Bu F."/>
            <person name="Rutten L."/>
            <person name="Van Zeijl A."/>
            <person name="Liu W."/>
            <person name="Santuari L."/>
            <person name="Cao Q."/>
            <person name="Sharma T."/>
            <person name="Shen D."/>
            <person name="Roswanjaya Y."/>
            <person name="Wardhani T."/>
            <person name="Kalhor M.S."/>
            <person name="Jansen J."/>
            <person name="Van den Hoogen J."/>
            <person name="Gungor B."/>
            <person name="Hartog M."/>
            <person name="Hontelez J."/>
            <person name="Verver J."/>
            <person name="Yang W.-C."/>
            <person name="Schijlen E."/>
            <person name="Repin R."/>
            <person name="Schilthuizen M."/>
            <person name="Schranz E."/>
            <person name="Heidstra R."/>
            <person name="Miyata K."/>
            <person name="Fedorova E."/>
            <person name="Kohlen W."/>
            <person name="Bisseling T."/>
            <person name="Smit S."/>
            <person name="Geurts R."/>
        </authorList>
    </citation>
    <scope>NUCLEOTIDE SEQUENCE [LARGE SCALE GENOMIC DNA]</scope>
    <source>
        <strain evidence="2">cv. WU1-14</strain>
    </source>
</reference>
<dbReference type="AlphaFoldDB" id="A0A2P5AIZ3"/>
<gene>
    <name evidence="1" type="ORF">PanWU01x14_327920</name>
</gene>
<keyword evidence="2" id="KW-1185">Reference proteome</keyword>
<protein>
    <submittedName>
        <fullName evidence="1">Uncharacterized protein</fullName>
    </submittedName>
</protein>
<dbReference type="EMBL" id="JXTB01000567">
    <property type="protein sequence ID" value="PON36483.1"/>
    <property type="molecule type" value="Genomic_DNA"/>
</dbReference>
<evidence type="ECO:0000313" key="1">
    <source>
        <dbReference type="EMBL" id="PON36483.1"/>
    </source>
</evidence>
<proteinExistence type="predicted"/>